<dbReference type="EMBL" id="JAMGBC010000001">
    <property type="protein sequence ID" value="MCL6679698.1"/>
    <property type="molecule type" value="Genomic_DNA"/>
</dbReference>
<keyword evidence="4" id="KW-1185">Reference proteome</keyword>
<dbReference type="SUPFAM" id="SSF141371">
    <property type="entry name" value="PilZ domain-like"/>
    <property type="match status" value="1"/>
</dbReference>
<feature type="transmembrane region" description="Helical" evidence="1">
    <location>
        <begin position="127"/>
        <end position="145"/>
    </location>
</feature>
<sequence length="181" mass="19223">MPVLARVEPLSDAPEDRRRTPRMQLTLGAVVGDHGSDARIHDISTRGLLFETSAKLPDDLVQVKLPHADLTHARIAWRHGRFFGCEFVEPLAAASVSAALLQSDHPPSTHATVEAGLGSAGRRSTGWLKATLVAALAIAGAAYLVETGHVVLLMVIAVVIAAIAALMLWAANWALDNTPSF</sequence>
<dbReference type="RefSeq" id="WP_249868580.1">
    <property type="nucleotide sequence ID" value="NZ_JAMGBC010000001.1"/>
</dbReference>
<dbReference type="Gene3D" id="2.40.10.220">
    <property type="entry name" value="predicted glycosyltransferase like domains"/>
    <property type="match status" value="1"/>
</dbReference>
<evidence type="ECO:0000313" key="4">
    <source>
        <dbReference type="Proteomes" id="UP001165343"/>
    </source>
</evidence>
<evidence type="ECO:0000256" key="1">
    <source>
        <dbReference type="SAM" id="Phobius"/>
    </source>
</evidence>
<dbReference type="InterPro" id="IPR009875">
    <property type="entry name" value="PilZ_domain"/>
</dbReference>
<evidence type="ECO:0000259" key="2">
    <source>
        <dbReference type="Pfam" id="PF07238"/>
    </source>
</evidence>
<gene>
    <name evidence="3" type="ORF">LZ519_10290</name>
</gene>
<keyword evidence="1" id="KW-0472">Membrane</keyword>
<organism evidence="3 4">
    <name type="scientific">Sphingomonas anseongensis</name>
    <dbReference type="NCBI Taxonomy" id="2908207"/>
    <lineage>
        <taxon>Bacteria</taxon>
        <taxon>Pseudomonadati</taxon>
        <taxon>Pseudomonadota</taxon>
        <taxon>Alphaproteobacteria</taxon>
        <taxon>Sphingomonadales</taxon>
        <taxon>Sphingomonadaceae</taxon>
        <taxon>Sphingomonas</taxon>
    </lineage>
</organism>
<evidence type="ECO:0000313" key="3">
    <source>
        <dbReference type="EMBL" id="MCL6679698.1"/>
    </source>
</evidence>
<protein>
    <submittedName>
        <fullName evidence="3">PilZ domain-containing protein</fullName>
    </submittedName>
</protein>
<reference evidence="3" key="1">
    <citation type="submission" date="2022-05" db="EMBL/GenBank/DDBJ databases">
        <authorList>
            <person name="Jo J.-H."/>
            <person name="Im W.-T."/>
        </authorList>
    </citation>
    <scope>NUCLEOTIDE SEQUENCE</scope>
    <source>
        <strain evidence="3">RG327</strain>
    </source>
</reference>
<proteinExistence type="predicted"/>
<keyword evidence="1" id="KW-0812">Transmembrane</keyword>
<feature type="transmembrane region" description="Helical" evidence="1">
    <location>
        <begin position="151"/>
        <end position="175"/>
    </location>
</feature>
<feature type="domain" description="PilZ" evidence="2">
    <location>
        <begin position="16"/>
        <end position="93"/>
    </location>
</feature>
<dbReference type="Proteomes" id="UP001165343">
    <property type="component" value="Unassembled WGS sequence"/>
</dbReference>
<comment type="caution">
    <text evidence="3">The sequence shown here is derived from an EMBL/GenBank/DDBJ whole genome shotgun (WGS) entry which is preliminary data.</text>
</comment>
<dbReference type="Pfam" id="PF07238">
    <property type="entry name" value="PilZ"/>
    <property type="match status" value="1"/>
</dbReference>
<accession>A0ABT0RHE4</accession>
<keyword evidence="1" id="KW-1133">Transmembrane helix</keyword>
<name>A0ABT0RHE4_9SPHN</name>